<evidence type="ECO:0000259" key="15">
    <source>
        <dbReference type="Pfam" id="PF17689"/>
    </source>
</evidence>
<keyword evidence="17" id="KW-1185">Reference proteome</keyword>
<proteinExistence type="inferred from homology"/>
<keyword evidence="10" id="KW-0961">Cell wall biogenesis/degradation</keyword>
<feature type="region of interest" description="Disordered" evidence="11">
    <location>
        <begin position="797"/>
        <end position="830"/>
    </location>
</feature>
<feature type="transmembrane region" description="Helical" evidence="12">
    <location>
        <begin position="364"/>
        <end position="383"/>
    </location>
</feature>
<feature type="transmembrane region" description="Helical" evidence="12">
    <location>
        <begin position="204"/>
        <end position="223"/>
    </location>
</feature>
<accession>A0AAJ3NKN0</accession>
<dbReference type="GO" id="GO:0005886">
    <property type="term" value="C:plasma membrane"/>
    <property type="evidence" value="ECO:0007669"/>
    <property type="project" value="UniProtKB-SubCell"/>
</dbReference>
<feature type="transmembrane region" description="Helical" evidence="12">
    <location>
        <begin position="460"/>
        <end position="479"/>
    </location>
</feature>
<dbReference type="InterPro" id="IPR032731">
    <property type="entry name" value="Arabino_trans_C"/>
</dbReference>
<feature type="transmembrane region" description="Helical" evidence="12">
    <location>
        <begin position="254"/>
        <end position="275"/>
    </location>
</feature>
<evidence type="ECO:0000256" key="5">
    <source>
        <dbReference type="ARBA" id="ARBA00022676"/>
    </source>
</evidence>
<keyword evidence="5" id="KW-0328">Glycosyltransferase</keyword>
<evidence type="ECO:0000259" key="13">
    <source>
        <dbReference type="Pfam" id="PF04602"/>
    </source>
</evidence>
<evidence type="ECO:0000256" key="1">
    <source>
        <dbReference type="ARBA" id="ARBA00003001"/>
    </source>
</evidence>
<evidence type="ECO:0000256" key="12">
    <source>
        <dbReference type="SAM" id="Phobius"/>
    </source>
</evidence>
<dbReference type="InterPro" id="IPR042486">
    <property type="entry name" value="Arabino_trans_C_2"/>
</dbReference>
<keyword evidence="8 12" id="KW-1133">Transmembrane helix</keyword>
<evidence type="ECO:0000256" key="6">
    <source>
        <dbReference type="ARBA" id="ARBA00022679"/>
    </source>
</evidence>
<feature type="transmembrane region" description="Helical" evidence="12">
    <location>
        <begin position="413"/>
        <end position="440"/>
    </location>
</feature>
<dbReference type="FunFam" id="2.60.120.940:FF:000001">
    <property type="entry name" value="Membrane indolylacetylinositol arabinosyltransferase embC"/>
    <property type="match status" value="1"/>
</dbReference>
<feature type="domain" description="Arabinosyltransferase C-terminal" evidence="14">
    <location>
        <begin position="711"/>
        <end position="1104"/>
    </location>
</feature>
<evidence type="ECO:0000256" key="11">
    <source>
        <dbReference type="SAM" id="MobiDB-lite"/>
    </source>
</evidence>
<evidence type="ECO:0000313" key="16">
    <source>
        <dbReference type="EMBL" id="ORW64622.1"/>
    </source>
</evidence>
<dbReference type="AlphaFoldDB" id="A0AAJ3NKN0"/>
<dbReference type="GO" id="GO:0052636">
    <property type="term" value="F:arabinosyltransferase activity"/>
    <property type="evidence" value="ECO:0007669"/>
    <property type="project" value="InterPro"/>
</dbReference>
<feature type="transmembrane region" description="Helical" evidence="12">
    <location>
        <begin position="12"/>
        <end position="34"/>
    </location>
</feature>
<dbReference type="EMBL" id="LQPR01000081">
    <property type="protein sequence ID" value="ORW64622.1"/>
    <property type="molecule type" value="Genomic_DNA"/>
</dbReference>
<feature type="transmembrane region" description="Helical" evidence="12">
    <location>
        <begin position="579"/>
        <end position="601"/>
    </location>
</feature>
<keyword evidence="6" id="KW-0808">Transferase</keyword>
<dbReference type="Pfam" id="PF04602">
    <property type="entry name" value="Arabinose_trans"/>
    <property type="match status" value="1"/>
</dbReference>
<organism evidence="16 17">
    <name type="scientific">Mycobacterium saskatchewanense</name>
    <dbReference type="NCBI Taxonomy" id="220927"/>
    <lineage>
        <taxon>Bacteria</taxon>
        <taxon>Bacillati</taxon>
        <taxon>Actinomycetota</taxon>
        <taxon>Actinomycetes</taxon>
        <taxon>Mycobacteriales</taxon>
        <taxon>Mycobacteriaceae</taxon>
        <taxon>Mycobacterium</taxon>
        <taxon>Mycobacterium simiae complex</taxon>
    </lineage>
</organism>
<feature type="transmembrane region" description="Helical" evidence="12">
    <location>
        <begin position="653"/>
        <end position="672"/>
    </location>
</feature>
<dbReference type="InterPro" id="IPR040920">
    <property type="entry name" value="Arabino_trans_N"/>
</dbReference>
<evidence type="ECO:0000256" key="3">
    <source>
        <dbReference type="ARBA" id="ARBA00008195"/>
    </source>
</evidence>
<keyword evidence="9 12" id="KW-0472">Membrane</keyword>
<reference evidence="16 17" key="1">
    <citation type="submission" date="2016-01" db="EMBL/GenBank/DDBJ databases">
        <title>The new phylogeny of the genus Mycobacterium.</title>
        <authorList>
            <person name="Tarcisio F."/>
            <person name="Conor M."/>
            <person name="Antonella G."/>
            <person name="Elisabetta G."/>
            <person name="Giulia F.S."/>
            <person name="Sara T."/>
            <person name="Anna F."/>
            <person name="Clotilde B."/>
            <person name="Roberto B."/>
            <person name="Veronica D.S."/>
            <person name="Fabio R."/>
            <person name="Monica P."/>
            <person name="Olivier J."/>
            <person name="Enrico T."/>
            <person name="Nicola S."/>
        </authorList>
    </citation>
    <scope>NUCLEOTIDE SEQUENCE [LARGE SCALE GENOMIC DNA]</scope>
    <source>
        <strain evidence="16 17">DSM 44616</strain>
    </source>
</reference>
<dbReference type="Proteomes" id="UP000193387">
    <property type="component" value="Unassembled WGS sequence"/>
</dbReference>
<feature type="transmembrane region" description="Helical" evidence="12">
    <location>
        <begin position="692"/>
        <end position="714"/>
    </location>
</feature>
<protein>
    <submittedName>
        <fullName evidence="16">Arabinosyltransferase</fullName>
    </submittedName>
</protein>
<evidence type="ECO:0000313" key="17">
    <source>
        <dbReference type="Proteomes" id="UP000193387"/>
    </source>
</evidence>
<feature type="transmembrane region" description="Helical" evidence="12">
    <location>
        <begin position="330"/>
        <end position="352"/>
    </location>
</feature>
<dbReference type="Pfam" id="PF17689">
    <property type="entry name" value="Arabino_trans_N"/>
    <property type="match status" value="1"/>
</dbReference>
<comment type="caution">
    <text evidence="16">The sequence shown here is derived from an EMBL/GenBank/DDBJ whole genome shotgun (WGS) entry which is preliminary data.</text>
</comment>
<dbReference type="Gene3D" id="2.60.120.610">
    <property type="entry name" value="arabinofuranosyltransferase like domain"/>
    <property type="match status" value="1"/>
</dbReference>
<dbReference type="InterPro" id="IPR027451">
    <property type="entry name" value="EmbABC_dom1"/>
</dbReference>
<evidence type="ECO:0000256" key="9">
    <source>
        <dbReference type="ARBA" id="ARBA00023136"/>
    </source>
</evidence>
<feature type="transmembrane region" description="Helical" evidence="12">
    <location>
        <begin position="527"/>
        <end position="544"/>
    </location>
</feature>
<evidence type="ECO:0000256" key="4">
    <source>
        <dbReference type="ARBA" id="ARBA00022475"/>
    </source>
</evidence>
<gene>
    <name evidence="16" type="ORF">AWC23_25275</name>
</gene>
<dbReference type="GO" id="GO:0071555">
    <property type="term" value="P:cell wall organization"/>
    <property type="evidence" value="ECO:0007669"/>
    <property type="project" value="UniProtKB-KW"/>
</dbReference>
<keyword evidence="7 12" id="KW-0812">Transmembrane</keyword>
<feature type="transmembrane region" description="Helical" evidence="12">
    <location>
        <begin position="556"/>
        <end position="573"/>
    </location>
</feature>
<comment type="function">
    <text evidence="1">Arabinosyl transferase responsible for the polymerization of arabinose into the arabinan of arabinogalactan.</text>
</comment>
<evidence type="ECO:0000256" key="2">
    <source>
        <dbReference type="ARBA" id="ARBA00004651"/>
    </source>
</evidence>
<sequence>MPHDGKERSQRIPRLIAVVAGLVGLALCVIVPLLPVRQTTAIVLWPQGTADGNVTEVTAPLVSGAPRALDVSIPCSAMATLPPDGGLVVSTLPAGGVDTGKNGLFVRADKDVIVVAFRDSVAAVAQRPAVAAGACSVLHAWADAGGAGADFVGMPGASGRLSPEKKPQVGGIFTDLKVPAQPGLSARVDIDTRFITAPTTLKKLVMVAGALSVLTAIIALATLDRRSRGIDTLINWRSPIAWLSRYRTGGHRRVGIATWLADAAVIATLLVWHVIGATSSDDGYNLTIARIAPKAGYIVDAYRYFGTTDAPFDWYLGALSKLATVSTAGVWMRLPATLAGIGCWLILSHWALRRLGPGRGGLGANRMAILTAGAVFVAAWLPFNNGLRPEPLIALGVLATWALVERAIALGRLASAAVAIVVATLTATLAPQGLIAVAALLTGARAIARTIRRREDTDGLLAPLAVLAAALSLITVVVFRSQTLATVAESARIKYKVGPTIAWYQDFLRYYFLTVESNAEGSMARRFAVLIMLLCLFGALVVLLRRGRVPGLASGPTWRLIGTTAVGLLLLNFTPTKWAVQFGAFAGVAGALGAVMAFAFARIGLHSRRNLTLYVTALLFVLAWATSGINGWFGVNNYGVPWYDIQPVIASHPVTTMFLALSILTGLLAAWYHFRMDYAGHTEVKDNRRNRVLASTPLLVVATIMVLGEVGSLAKGVVFRYPLYTTGKANLAAIASGLSNTSCAMADDVLTEPDPNAGLLEPVPGQQFGPAGPLGGINPVGFKPDGVGADLRSDPVVTKPGVVNSDASPNKPNAAMSDSAGTAGGRGPAGVNGSRAALPFGLDPARTPVMGSYGENSLAATATSAWYQLPPRTGDRPLVVVSAAGAIWSYKEDGTFTYGQSLKLQWGHRDLARPDGTTQPLGEVQPIDIGPQPAWRNLRFPLAWAPPEANVARIVAYDPNLSSEQWFAFTPPRVPILQTLQRLIGSQTPVLMDIATAADFPCQRPYTEHLGVAELPQYRILPDHKQTAASSNGWQASETGGPFLITQALLRTSTIATYLRGDWYRDWGSIEQYYRLVPADQAPEAAIEQGVITVPGWSRQGPIRALP</sequence>
<feature type="domain" description="Arabinosyltransferas concanavalin like" evidence="15">
    <location>
        <begin position="37"/>
        <end position="193"/>
    </location>
</feature>
<dbReference type="Pfam" id="PF14896">
    <property type="entry name" value="Arabino_trans_C"/>
    <property type="match status" value="1"/>
</dbReference>
<evidence type="ECO:0000256" key="10">
    <source>
        <dbReference type="ARBA" id="ARBA00023316"/>
    </source>
</evidence>
<keyword evidence="4" id="KW-1003">Cell membrane</keyword>
<dbReference type="RefSeq" id="WP_085258359.1">
    <property type="nucleotide sequence ID" value="NZ_AP022573.1"/>
</dbReference>
<name>A0AAJ3NKN0_9MYCO</name>
<dbReference type="Gene3D" id="2.60.120.940">
    <property type="entry name" value="EmbC, C-terminal domain, subdomain 2"/>
    <property type="match status" value="1"/>
</dbReference>
<comment type="subcellular location">
    <subcellularLocation>
        <location evidence="2">Cell membrane</location>
        <topology evidence="2">Multi-pass membrane protein</topology>
    </subcellularLocation>
</comment>
<dbReference type="InterPro" id="IPR007680">
    <property type="entry name" value="Arabino_trans_central"/>
</dbReference>
<feature type="domain" description="Arabinofuranosyltransferase central" evidence="13">
    <location>
        <begin position="198"/>
        <end position="675"/>
    </location>
</feature>
<dbReference type="GO" id="GO:0071766">
    <property type="term" value="P:Actinobacterium-type cell wall biogenesis"/>
    <property type="evidence" value="ECO:0007669"/>
    <property type="project" value="InterPro"/>
</dbReference>
<feature type="transmembrane region" description="Helical" evidence="12">
    <location>
        <begin position="613"/>
        <end position="633"/>
    </location>
</feature>
<comment type="similarity">
    <text evidence="3">Belongs to the emb family.</text>
</comment>
<evidence type="ECO:0000259" key="14">
    <source>
        <dbReference type="Pfam" id="PF14896"/>
    </source>
</evidence>
<evidence type="ECO:0000256" key="7">
    <source>
        <dbReference type="ARBA" id="ARBA00022692"/>
    </source>
</evidence>
<evidence type="ECO:0000256" key="8">
    <source>
        <dbReference type="ARBA" id="ARBA00022989"/>
    </source>
</evidence>